<evidence type="ECO:0008006" key="3">
    <source>
        <dbReference type="Google" id="ProtNLM"/>
    </source>
</evidence>
<organism evidence="1 2">
    <name type="scientific">Actinoplanes cyaneus</name>
    <dbReference type="NCBI Taxonomy" id="52696"/>
    <lineage>
        <taxon>Bacteria</taxon>
        <taxon>Bacillati</taxon>
        <taxon>Actinomycetota</taxon>
        <taxon>Actinomycetes</taxon>
        <taxon>Micromonosporales</taxon>
        <taxon>Micromonosporaceae</taxon>
        <taxon>Actinoplanes</taxon>
    </lineage>
</organism>
<evidence type="ECO:0000313" key="1">
    <source>
        <dbReference type="EMBL" id="GID71163.1"/>
    </source>
</evidence>
<accession>A0A919ITK4</accession>
<proteinExistence type="predicted"/>
<dbReference type="AlphaFoldDB" id="A0A919ITK4"/>
<dbReference type="Proteomes" id="UP000619479">
    <property type="component" value="Unassembled WGS sequence"/>
</dbReference>
<dbReference type="SUPFAM" id="SSF56317">
    <property type="entry name" value="Carbon-nitrogen hydrolase"/>
    <property type="match status" value="1"/>
</dbReference>
<gene>
    <name evidence="1" type="ORF">Acy02nite_90440</name>
</gene>
<protein>
    <recommendedName>
        <fullName evidence="3">CN hydrolase domain-containing protein</fullName>
    </recommendedName>
</protein>
<keyword evidence="2" id="KW-1185">Reference proteome</keyword>
<reference evidence="1" key="1">
    <citation type="submission" date="2021-01" db="EMBL/GenBank/DDBJ databases">
        <title>Whole genome shotgun sequence of Actinoplanes cyaneus NBRC 14990.</title>
        <authorList>
            <person name="Komaki H."/>
            <person name="Tamura T."/>
        </authorList>
    </citation>
    <scope>NUCLEOTIDE SEQUENCE</scope>
    <source>
        <strain evidence="1">NBRC 14990</strain>
    </source>
</reference>
<comment type="caution">
    <text evidence="1">The sequence shown here is derived from an EMBL/GenBank/DDBJ whole genome shotgun (WGS) entry which is preliminary data.</text>
</comment>
<dbReference type="EMBL" id="BOMH01000102">
    <property type="protein sequence ID" value="GID71163.1"/>
    <property type="molecule type" value="Genomic_DNA"/>
</dbReference>
<sequence>MEINFPHLFSEYEQLGVDCLLMSAYPVDEIFHVKARAHAAINNYWISLSVPAQTAHLVPAGLIGPNGARLADIPPAGDLVVADLDRGDPQLHVALNLARPWRATARHGDICRARQVHDSRSADPTIF</sequence>
<evidence type="ECO:0000313" key="2">
    <source>
        <dbReference type="Proteomes" id="UP000619479"/>
    </source>
</evidence>
<dbReference type="RefSeq" id="WP_203755969.1">
    <property type="nucleotide sequence ID" value="NZ_BAAAUC010000106.1"/>
</dbReference>
<name>A0A919ITK4_9ACTN</name>
<dbReference type="InterPro" id="IPR036526">
    <property type="entry name" value="C-N_Hydrolase_sf"/>
</dbReference>